<dbReference type="RefSeq" id="WP_133538066.1">
    <property type="nucleotide sequence ID" value="NZ_SNYH01000007.1"/>
</dbReference>
<dbReference type="Pfam" id="PF11188">
    <property type="entry name" value="DUF2975"/>
    <property type="match status" value="1"/>
</dbReference>
<feature type="transmembrane region" description="Helical" evidence="1">
    <location>
        <begin position="107"/>
        <end position="126"/>
    </location>
</feature>
<proteinExistence type="predicted"/>
<gene>
    <name evidence="2" type="ORF">DFQ07_3091</name>
</gene>
<reference evidence="2 3" key="1">
    <citation type="submission" date="2019-03" db="EMBL/GenBank/DDBJ databases">
        <title>Genomic Encyclopedia of Type Strains, Phase III (KMG-III): the genomes of soil and plant-associated and newly described type strains.</title>
        <authorList>
            <person name="Whitman W."/>
        </authorList>
    </citation>
    <scope>NUCLEOTIDE SEQUENCE [LARGE SCALE GENOMIC DNA]</scope>
    <source>
        <strain evidence="2 3">CECT 8283</strain>
    </source>
</reference>
<name>A0A4R6TAL3_9FLAO</name>
<keyword evidence="1" id="KW-1133">Transmembrane helix</keyword>
<dbReference type="EMBL" id="SNYH01000007">
    <property type="protein sequence ID" value="TDQ21994.1"/>
    <property type="molecule type" value="Genomic_DNA"/>
</dbReference>
<sequence length="169" mass="19532">MKTISILKKLINIYYYLILISLVGTVFGIGVFFLTRNKEMNPKILGTYVDFNKLTYPKIIIVLIIIIVLYYVYIKAINLLRNSLGDLSSGNYFSELIINNFNKIGKLFLFSSVIELVGKIIFGFLLEAKFKFELDSSMFLFLIMGLFFLFLSEVFAKAKRIEEENDLTI</sequence>
<evidence type="ECO:0000313" key="2">
    <source>
        <dbReference type="EMBL" id="TDQ21994.1"/>
    </source>
</evidence>
<feature type="transmembrane region" description="Helical" evidence="1">
    <location>
        <begin position="12"/>
        <end position="34"/>
    </location>
</feature>
<organism evidence="2 3">
    <name type="scientific">Tenacibaculum caenipelagi</name>
    <dbReference type="NCBI Taxonomy" id="1325435"/>
    <lineage>
        <taxon>Bacteria</taxon>
        <taxon>Pseudomonadati</taxon>
        <taxon>Bacteroidota</taxon>
        <taxon>Flavobacteriia</taxon>
        <taxon>Flavobacteriales</taxon>
        <taxon>Flavobacteriaceae</taxon>
        <taxon>Tenacibaculum</taxon>
    </lineage>
</organism>
<feature type="transmembrane region" description="Helical" evidence="1">
    <location>
        <begin position="54"/>
        <end position="73"/>
    </location>
</feature>
<comment type="caution">
    <text evidence="2">The sequence shown here is derived from an EMBL/GenBank/DDBJ whole genome shotgun (WGS) entry which is preliminary data.</text>
</comment>
<feature type="transmembrane region" description="Helical" evidence="1">
    <location>
        <begin position="138"/>
        <end position="156"/>
    </location>
</feature>
<dbReference type="OrthoDB" id="1448668at2"/>
<protein>
    <submittedName>
        <fullName evidence="2">DUF2975 family protein</fullName>
    </submittedName>
</protein>
<dbReference type="AlphaFoldDB" id="A0A4R6TAL3"/>
<dbReference type="Proteomes" id="UP000295390">
    <property type="component" value="Unassembled WGS sequence"/>
</dbReference>
<evidence type="ECO:0000313" key="3">
    <source>
        <dbReference type="Proteomes" id="UP000295390"/>
    </source>
</evidence>
<keyword evidence="1" id="KW-0472">Membrane</keyword>
<dbReference type="InterPro" id="IPR021354">
    <property type="entry name" value="DUF2975"/>
</dbReference>
<accession>A0A4R6TAL3</accession>
<keyword evidence="3" id="KW-1185">Reference proteome</keyword>
<keyword evidence="1" id="KW-0812">Transmembrane</keyword>
<evidence type="ECO:0000256" key="1">
    <source>
        <dbReference type="SAM" id="Phobius"/>
    </source>
</evidence>